<evidence type="ECO:0000313" key="2">
    <source>
        <dbReference type="Proteomes" id="UP000789759"/>
    </source>
</evidence>
<dbReference type="Proteomes" id="UP000789759">
    <property type="component" value="Unassembled WGS sequence"/>
</dbReference>
<dbReference type="OrthoDB" id="2418550at2759"/>
<evidence type="ECO:0000313" key="1">
    <source>
        <dbReference type="EMBL" id="CAG8492388.1"/>
    </source>
</evidence>
<dbReference type="AlphaFoldDB" id="A0A9N8WN61"/>
<organism evidence="1 2">
    <name type="scientific">Cetraspora pellucida</name>
    <dbReference type="NCBI Taxonomy" id="1433469"/>
    <lineage>
        <taxon>Eukaryota</taxon>
        <taxon>Fungi</taxon>
        <taxon>Fungi incertae sedis</taxon>
        <taxon>Mucoromycota</taxon>
        <taxon>Glomeromycotina</taxon>
        <taxon>Glomeromycetes</taxon>
        <taxon>Diversisporales</taxon>
        <taxon>Gigasporaceae</taxon>
        <taxon>Cetraspora</taxon>
    </lineage>
</organism>
<proteinExistence type="predicted"/>
<comment type="caution">
    <text evidence="1">The sequence shown here is derived from an EMBL/GenBank/DDBJ whole genome shotgun (WGS) entry which is preliminary data.</text>
</comment>
<reference evidence="1" key="1">
    <citation type="submission" date="2021-06" db="EMBL/GenBank/DDBJ databases">
        <authorList>
            <person name="Kallberg Y."/>
            <person name="Tangrot J."/>
            <person name="Rosling A."/>
        </authorList>
    </citation>
    <scope>NUCLEOTIDE SEQUENCE</scope>
    <source>
        <strain evidence="1">FL966</strain>
    </source>
</reference>
<dbReference type="PANTHER" id="PTHR35871:SF1">
    <property type="entry name" value="CXC1-LIKE CYSTEINE CLUSTER ASSOCIATED WITH KDZ TRANSPOSASES DOMAIN-CONTAINING PROTEIN"/>
    <property type="match status" value="1"/>
</dbReference>
<sequence>VEASETRSSSSDELNNIKDGEISILRPKEVNNIITRLMQAVPEKTTHQPLVYIGNTIRMKRRQRQLQQEAAVGTPKLELFWSPMINRHMNIDDDGMSNTISSDSDSETFRSNFEVETVEDHNIMSLENLNHAIKQLKKEIKHDKYSKVFRLVECSQKRIEASIIVAETAEKGVYHAHELANHVNETILLNLCFNSSPTIFIRTAKNWLKIFGFEYSEVKKEMYMDGHEYVDVVAYHERFLEKIAEFEAHMVVFSAYNRRCWLWLPKGEQPLRKKGQGWSVHISEFLTDIGGRLALRKENKIAFSNLPLEVYVVTYLGKDGDRWWNSDDLVDQVINCAIPIFEARFLGAKALFAFDNATGHCAYAKDALLAKNMNLFFGGKQPKMRNTMYGDNIPQDICFPEDYEDSDLCGKLKGLRQVLSERELWCDEMKLKCKGGCEQELTDCCTRTTMANQLDFRAQHGKIKEMIIFAGHEVIFIQNSIEGLKKTVPQALESVSLTEIRRYAQKSFRYMDVYHKGLTEKPAECVVRKYQSHCRVPDTILNEINTLEFNK</sequence>
<dbReference type="PANTHER" id="PTHR35871">
    <property type="entry name" value="EXPRESSED PROTEIN"/>
    <property type="match status" value="1"/>
</dbReference>
<gene>
    <name evidence="1" type="ORF">CPELLU_LOCUS2044</name>
</gene>
<keyword evidence="2" id="KW-1185">Reference proteome</keyword>
<name>A0A9N8WN61_9GLOM</name>
<protein>
    <submittedName>
        <fullName evidence="1">359_t:CDS:1</fullName>
    </submittedName>
</protein>
<feature type="non-terminal residue" evidence="1">
    <location>
        <position position="551"/>
    </location>
</feature>
<accession>A0A9N8WN61</accession>
<dbReference type="EMBL" id="CAJVQA010000837">
    <property type="protein sequence ID" value="CAG8492388.1"/>
    <property type="molecule type" value="Genomic_DNA"/>
</dbReference>